<protein>
    <submittedName>
        <fullName evidence="1">Uncharacterized protein</fullName>
    </submittedName>
</protein>
<organism evidence="1">
    <name type="scientific">bioreactor metagenome</name>
    <dbReference type="NCBI Taxonomy" id="1076179"/>
    <lineage>
        <taxon>unclassified sequences</taxon>
        <taxon>metagenomes</taxon>
        <taxon>ecological metagenomes</taxon>
    </lineage>
</organism>
<gene>
    <name evidence="1" type="ORF">SDC9_204540</name>
</gene>
<sequence>MLKDLLPIDRPAIRGQTHQLVFAAVHFEPAVIGERGVEQAQGMRELELLQQRKPRSLAVTDRCRAPFAHSIDRENRRRCEW</sequence>
<name>A0A645J0B7_9ZZZZ</name>
<evidence type="ECO:0000313" key="1">
    <source>
        <dbReference type="EMBL" id="MPN56847.1"/>
    </source>
</evidence>
<accession>A0A645J0B7</accession>
<dbReference type="AlphaFoldDB" id="A0A645J0B7"/>
<comment type="caution">
    <text evidence="1">The sequence shown here is derived from an EMBL/GenBank/DDBJ whole genome shotgun (WGS) entry which is preliminary data.</text>
</comment>
<dbReference type="EMBL" id="VSSQ01127668">
    <property type="protein sequence ID" value="MPN56847.1"/>
    <property type="molecule type" value="Genomic_DNA"/>
</dbReference>
<reference evidence="1" key="1">
    <citation type="submission" date="2019-08" db="EMBL/GenBank/DDBJ databases">
        <authorList>
            <person name="Kucharzyk K."/>
            <person name="Murdoch R.W."/>
            <person name="Higgins S."/>
            <person name="Loffler F."/>
        </authorList>
    </citation>
    <scope>NUCLEOTIDE SEQUENCE</scope>
</reference>
<proteinExistence type="predicted"/>